<organism evidence="1 2">
    <name type="scientific">Kaistella daneshvariae</name>
    <dbReference type="NCBI Taxonomy" id="2487074"/>
    <lineage>
        <taxon>Bacteria</taxon>
        <taxon>Pseudomonadati</taxon>
        <taxon>Bacteroidota</taxon>
        <taxon>Flavobacteriia</taxon>
        <taxon>Flavobacteriales</taxon>
        <taxon>Weeksellaceae</taxon>
        <taxon>Chryseobacterium group</taxon>
        <taxon>Kaistella</taxon>
    </lineage>
</organism>
<evidence type="ECO:0000313" key="1">
    <source>
        <dbReference type="EMBL" id="ROI09825.1"/>
    </source>
</evidence>
<reference evidence="2" key="2">
    <citation type="submission" date="2018-11" db="EMBL/GenBank/DDBJ databases">
        <title>Proposal to divide the Flavobacteriaceae and reorganize its genera based on Amino Acid Identity values calculated from whole genome sequences.</title>
        <authorList>
            <person name="Nicholson A.C."/>
            <person name="Gulvik C.A."/>
            <person name="Whitney A.M."/>
            <person name="Humrighouse B.W."/>
            <person name="Bell M."/>
            <person name="Holmens B."/>
            <person name="Steigerwalt A."/>
            <person name="Villarma A."/>
            <person name="Sheth M."/>
            <person name="Batra D."/>
            <person name="Pryor J."/>
            <person name="Bernardet J.-F."/>
            <person name="Hugo C."/>
            <person name="Kampfer P."/>
            <person name="Newman J."/>
            <person name="Mcquiston J.R."/>
        </authorList>
    </citation>
    <scope>NUCLEOTIDE SEQUENCE [LARGE SCALE GENOMIC DNA]</scope>
    <source>
        <strain evidence="2">H3056</strain>
    </source>
</reference>
<reference evidence="2" key="1">
    <citation type="submission" date="2018-11" db="EMBL/GenBank/DDBJ databases">
        <title>Proposal to divide the Flavobacteriaceae and reorganize its genera based on Amino Acid Identity values calculated from whole genome sequences.</title>
        <authorList>
            <person name="Nicholson A.C."/>
            <person name="Gulvik C.A."/>
            <person name="Whitney A.M."/>
            <person name="Humrighouse B.W."/>
            <person name="Bell M."/>
            <person name="Holmes B."/>
            <person name="Steigerwalt A."/>
            <person name="Villarma A."/>
            <person name="Sheth M."/>
            <person name="Batra D."/>
            <person name="Pryor J."/>
            <person name="Bernardet J.-F."/>
            <person name="Hugo C."/>
            <person name="Kampfer P."/>
            <person name="Newman J."/>
            <person name="Mcquiston J.R."/>
        </authorList>
    </citation>
    <scope>NUCLEOTIDE SEQUENCE [LARGE SCALE GENOMIC DNA]</scope>
    <source>
        <strain evidence="2">H3056</strain>
    </source>
</reference>
<name>A0A3N0WXZ4_9FLAO</name>
<dbReference type="Proteomes" id="UP000270224">
    <property type="component" value="Unassembled WGS sequence"/>
</dbReference>
<gene>
    <name evidence="1" type="ORF">EGI11_03455</name>
</gene>
<evidence type="ECO:0000313" key="2">
    <source>
        <dbReference type="Proteomes" id="UP000270224"/>
    </source>
</evidence>
<dbReference type="EMBL" id="RJUG01000002">
    <property type="protein sequence ID" value="ROI09825.1"/>
    <property type="molecule type" value="Genomic_DNA"/>
</dbReference>
<proteinExistence type="predicted"/>
<comment type="caution">
    <text evidence="1">The sequence shown here is derived from an EMBL/GenBank/DDBJ whole genome shotgun (WGS) entry which is preliminary data.</text>
</comment>
<dbReference type="OrthoDB" id="1267583at2"/>
<sequence>MENEKLTTRLGSVAFRTTGRHSSFRRFCELFEINLGKPFEKDADMSTDLSAHLFTFEIFARIYESDYYRDKSPEDIGKFLGRKTEEILEALKVLHPDYFMKGHYTPKKENNLKYVSSFAIDKYLGGNYDFLSYK</sequence>
<dbReference type="RefSeq" id="WP_123265077.1">
    <property type="nucleotide sequence ID" value="NZ_RJUG01000002.1"/>
</dbReference>
<protein>
    <submittedName>
        <fullName evidence="1">Uncharacterized protein</fullName>
    </submittedName>
</protein>
<accession>A0A3N0WXZ4</accession>
<dbReference type="AlphaFoldDB" id="A0A3N0WXZ4"/>